<comment type="function">
    <text evidence="4 6">Binds together with bS18 to 16S ribosomal RNA.</text>
</comment>
<evidence type="ECO:0000256" key="7">
    <source>
        <dbReference type="SAM" id="MobiDB-lite"/>
    </source>
</evidence>
<reference evidence="8 9" key="1">
    <citation type="journal article" date="2019" name="Int. J. Syst. Evol. Microbiol.">
        <title>The Global Catalogue of Microorganisms (GCM) 10K type strain sequencing project: providing services to taxonomists for standard genome sequencing and annotation.</title>
        <authorList>
            <consortium name="The Broad Institute Genomics Platform"/>
            <consortium name="The Broad Institute Genome Sequencing Center for Infectious Disease"/>
            <person name="Wu L."/>
            <person name="Ma J."/>
        </authorList>
    </citation>
    <scope>NUCLEOTIDE SEQUENCE [LARGE SCALE GENOMIC DNA]</scope>
    <source>
        <strain evidence="8 9">JCM 15089</strain>
    </source>
</reference>
<evidence type="ECO:0000313" key="9">
    <source>
        <dbReference type="Proteomes" id="UP001499951"/>
    </source>
</evidence>
<evidence type="ECO:0000256" key="6">
    <source>
        <dbReference type="HAMAP-Rule" id="MF_00360"/>
    </source>
</evidence>
<dbReference type="Proteomes" id="UP001499951">
    <property type="component" value="Unassembled WGS sequence"/>
</dbReference>
<dbReference type="EMBL" id="BAAADD010000002">
    <property type="protein sequence ID" value="GAA0563799.1"/>
    <property type="molecule type" value="Genomic_DNA"/>
</dbReference>
<evidence type="ECO:0000256" key="3">
    <source>
        <dbReference type="ARBA" id="ARBA00023274"/>
    </source>
</evidence>
<feature type="region of interest" description="Disordered" evidence="7">
    <location>
        <begin position="97"/>
        <end position="123"/>
    </location>
</feature>
<evidence type="ECO:0000256" key="2">
    <source>
        <dbReference type="ARBA" id="ARBA00022980"/>
    </source>
</evidence>
<accession>A0ABN1ECL4</accession>
<proteinExistence type="inferred from homology"/>
<keyword evidence="3 6" id="KW-0687">Ribonucleoprotein</keyword>
<protein>
    <recommendedName>
        <fullName evidence="5 6">Small ribosomal subunit protein bS6</fullName>
    </recommendedName>
</protein>
<dbReference type="SUPFAM" id="SSF54995">
    <property type="entry name" value="Ribosomal protein S6"/>
    <property type="match status" value="1"/>
</dbReference>
<dbReference type="CDD" id="cd00473">
    <property type="entry name" value="bS6"/>
    <property type="match status" value="1"/>
</dbReference>
<name>A0ABN1ECL4_9PROT</name>
<keyword evidence="6" id="KW-0699">rRNA-binding</keyword>
<organism evidence="8 9">
    <name type="scientific">Rhizomicrobium electricum</name>
    <dbReference type="NCBI Taxonomy" id="480070"/>
    <lineage>
        <taxon>Bacteria</taxon>
        <taxon>Pseudomonadati</taxon>
        <taxon>Pseudomonadota</taxon>
        <taxon>Alphaproteobacteria</taxon>
        <taxon>Micropepsales</taxon>
        <taxon>Micropepsaceae</taxon>
        <taxon>Rhizomicrobium</taxon>
    </lineage>
</organism>
<evidence type="ECO:0000256" key="4">
    <source>
        <dbReference type="ARBA" id="ARBA00035104"/>
    </source>
</evidence>
<keyword evidence="6" id="KW-0694">RNA-binding</keyword>
<dbReference type="InterPro" id="IPR035980">
    <property type="entry name" value="Ribosomal_bS6_sf"/>
</dbReference>
<dbReference type="InterPro" id="IPR000529">
    <property type="entry name" value="Ribosomal_bS6"/>
</dbReference>
<dbReference type="InterPro" id="IPR020814">
    <property type="entry name" value="Ribosomal_S6_plastid/chlpt"/>
</dbReference>
<keyword evidence="9" id="KW-1185">Reference proteome</keyword>
<comment type="similarity">
    <text evidence="1 6">Belongs to the bacterial ribosomal protein bS6 family.</text>
</comment>
<gene>
    <name evidence="6" type="primary">rpsF</name>
    <name evidence="8" type="ORF">GCM10008942_10290</name>
</gene>
<dbReference type="Pfam" id="PF01250">
    <property type="entry name" value="Ribosomal_S6"/>
    <property type="match status" value="1"/>
</dbReference>
<dbReference type="InterPro" id="IPR014717">
    <property type="entry name" value="Transl_elong_EF1B/ribsomal_bS6"/>
</dbReference>
<dbReference type="HAMAP" id="MF_00360">
    <property type="entry name" value="Ribosomal_bS6"/>
    <property type="match status" value="1"/>
</dbReference>
<comment type="caution">
    <text evidence="8">The sequence shown here is derived from an EMBL/GenBank/DDBJ whole genome shotgun (WGS) entry which is preliminary data.</text>
</comment>
<sequence length="123" mass="13989">MALYEHLLIARQDISAQAVDALAQHLKTIVEGEGGKVEKQEYWGLRGLAYRIKKNRKGHYVLLNINAPAKAVIELERQLKINEDVLRYLTVKVEAFEVSSKSRRDDRSDAKPEGETVKEETAQ</sequence>
<evidence type="ECO:0000256" key="5">
    <source>
        <dbReference type="ARBA" id="ARBA00035294"/>
    </source>
</evidence>
<evidence type="ECO:0000256" key="1">
    <source>
        <dbReference type="ARBA" id="ARBA00009512"/>
    </source>
</evidence>
<keyword evidence="2 6" id="KW-0689">Ribosomal protein</keyword>
<feature type="compositionally biased region" description="Basic and acidic residues" evidence="7">
    <location>
        <begin position="100"/>
        <end position="123"/>
    </location>
</feature>
<dbReference type="NCBIfam" id="TIGR00166">
    <property type="entry name" value="S6"/>
    <property type="match status" value="1"/>
</dbReference>
<dbReference type="Gene3D" id="3.30.70.60">
    <property type="match status" value="1"/>
</dbReference>
<dbReference type="PANTHER" id="PTHR21011">
    <property type="entry name" value="MITOCHONDRIAL 28S RIBOSOMAL PROTEIN S6"/>
    <property type="match status" value="1"/>
</dbReference>
<dbReference type="PANTHER" id="PTHR21011:SF1">
    <property type="entry name" value="SMALL RIBOSOMAL SUBUNIT PROTEIN BS6M"/>
    <property type="match status" value="1"/>
</dbReference>
<evidence type="ECO:0000313" key="8">
    <source>
        <dbReference type="EMBL" id="GAA0563799.1"/>
    </source>
</evidence>